<name>A0A6L2PTR2_COPFO</name>
<dbReference type="AlphaFoldDB" id="A0A6L2PTR2"/>
<keyword evidence="7" id="KW-1185">Reference proteome</keyword>
<sequence>MSHSELFRNVVETVFSTWTALRLAVEHGMGGQQGKEIASQFVNQVTDLFCKNDIGAEEVADFLAEFMDKEFQTVCEDDSPDEVATVLWQFYQHCKAGRHDLVTLELSKFPKCEMWLCKPVHPIRSDEEAMDTVDTITHERSSDTAAEEHDPEWTEVRSRRRKERALM</sequence>
<comment type="function">
    <text evidence="1">May be involved in 20S pre-rRNA processing.</text>
</comment>
<comment type="caution">
    <text evidence="6">The sequence shown here is derived from an EMBL/GenBank/DDBJ whole genome shotgun (WGS) entry which is preliminary data.</text>
</comment>
<gene>
    <name evidence="6" type="ORF">Cfor_04408</name>
</gene>
<keyword evidence="4" id="KW-0698">rRNA processing</keyword>
<comment type="similarity">
    <text evidence="2">Belongs to the TSR2 family.</text>
</comment>
<dbReference type="GO" id="GO:0006364">
    <property type="term" value="P:rRNA processing"/>
    <property type="evidence" value="ECO:0007669"/>
    <property type="project" value="UniProtKB-KW"/>
</dbReference>
<feature type="compositionally biased region" description="Basic residues" evidence="5">
    <location>
        <begin position="158"/>
        <end position="167"/>
    </location>
</feature>
<dbReference type="Pfam" id="PF10273">
    <property type="entry name" value="WGG"/>
    <property type="match status" value="1"/>
</dbReference>
<reference evidence="7" key="1">
    <citation type="submission" date="2020-01" db="EMBL/GenBank/DDBJ databases">
        <title>Draft genome sequence of the Termite Coptotermes fromosanus.</title>
        <authorList>
            <person name="Itakura S."/>
            <person name="Yosikawa Y."/>
            <person name="Umezawa K."/>
        </authorList>
    </citation>
    <scope>NUCLEOTIDE SEQUENCE [LARGE SCALE GENOMIC DNA]</scope>
</reference>
<feature type="region of interest" description="Disordered" evidence="5">
    <location>
        <begin position="138"/>
        <end position="167"/>
    </location>
</feature>
<dbReference type="InterPro" id="IPR019398">
    <property type="entry name" value="Pre-rRNA_process_TSR2"/>
</dbReference>
<organism evidence="6 7">
    <name type="scientific">Coptotermes formosanus</name>
    <name type="common">Formosan subterranean termite</name>
    <dbReference type="NCBI Taxonomy" id="36987"/>
    <lineage>
        <taxon>Eukaryota</taxon>
        <taxon>Metazoa</taxon>
        <taxon>Ecdysozoa</taxon>
        <taxon>Arthropoda</taxon>
        <taxon>Hexapoda</taxon>
        <taxon>Insecta</taxon>
        <taxon>Pterygota</taxon>
        <taxon>Neoptera</taxon>
        <taxon>Polyneoptera</taxon>
        <taxon>Dictyoptera</taxon>
        <taxon>Blattodea</taxon>
        <taxon>Blattoidea</taxon>
        <taxon>Termitoidae</taxon>
        <taxon>Rhinotermitidae</taxon>
        <taxon>Coptotermes</taxon>
    </lineage>
</organism>
<evidence type="ECO:0000313" key="7">
    <source>
        <dbReference type="Proteomes" id="UP000502823"/>
    </source>
</evidence>
<proteinExistence type="inferred from homology"/>
<protein>
    <recommendedName>
        <fullName evidence="3">Pre-rRNA-processing protein TSR2 homolog</fullName>
    </recommendedName>
</protein>
<evidence type="ECO:0000256" key="2">
    <source>
        <dbReference type="ARBA" id="ARBA00006524"/>
    </source>
</evidence>
<accession>A0A6L2PTR2</accession>
<dbReference type="InParanoid" id="A0A6L2PTR2"/>
<dbReference type="Proteomes" id="UP000502823">
    <property type="component" value="Unassembled WGS sequence"/>
</dbReference>
<dbReference type="EMBL" id="BLKM01000559">
    <property type="protein sequence ID" value="GFG35614.1"/>
    <property type="molecule type" value="Genomic_DNA"/>
</dbReference>
<feature type="compositionally biased region" description="Basic and acidic residues" evidence="5">
    <location>
        <begin position="138"/>
        <end position="157"/>
    </location>
</feature>
<dbReference type="OrthoDB" id="263560at2759"/>
<evidence type="ECO:0000256" key="3">
    <source>
        <dbReference type="ARBA" id="ARBA00017551"/>
    </source>
</evidence>
<evidence type="ECO:0000313" key="6">
    <source>
        <dbReference type="EMBL" id="GFG35614.1"/>
    </source>
</evidence>
<dbReference type="PANTHER" id="PTHR21250">
    <property type="entry name" value="PRE-RRNA-PROCESSING PROTEIN TSR2 HOMOLOG"/>
    <property type="match status" value="1"/>
</dbReference>
<evidence type="ECO:0000256" key="4">
    <source>
        <dbReference type="ARBA" id="ARBA00022552"/>
    </source>
</evidence>
<evidence type="ECO:0000256" key="5">
    <source>
        <dbReference type="SAM" id="MobiDB-lite"/>
    </source>
</evidence>
<evidence type="ECO:0000256" key="1">
    <source>
        <dbReference type="ARBA" id="ARBA00002210"/>
    </source>
</evidence>
<dbReference type="FunCoup" id="A0A6L2PTR2">
    <property type="interactions" value="1030"/>
</dbReference>